<evidence type="ECO:0000259" key="4">
    <source>
        <dbReference type="PROSITE" id="PS50110"/>
    </source>
</evidence>
<keyword evidence="1" id="KW-0238">DNA-binding</keyword>
<dbReference type="RefSeq" id="WP_176070645.1">
    <property type="nucleotide sequence ID" value="NZ_JABWMJ010000009.1"/>
</dbReference>
<dbReference type="PROSITE" id="PS50110">
    <property type="entry name" value="RESPONSE_REGULATORY"/>
    <property type="match status" value="1"/>
</dbReference>
<reference evidence="5 6" key="1">
    <citation type="submission" date="2020-06" db="EMBL/GenBank/DDBJ databases">
        <title>Schlegella sp. ID0723 isolated from air conditioner.</title>
        <authorList>
            <person name="Kim D.Y."/>
            <person name="Kim D.-U."/>
        </authorList>
    </citation>
    <scope>NUCLEOTIDE SEQUENCE [LARGE SCALE GENOMIC DNA]</scope>
    <source>
        <strain evidence="5 6">ID0723</strain>
    </source>
</reference>
<dbReference type="InterPro" id="IPR039420">
    <property type="entry name" value="WalR-like"/>
</dbReference>
<proteinExistence type="predicted"/>
<evidence type="ECO:0000256" key="2">
    <source>
        <dbReference type="PROSITE-ProRule" id="PRU00169"/>
    </source>
</evidence>
<dbReference type="InterPro" id="IPR011006">
    <property type="entry name" value="CheY-like_superfamily"/>
</dbReference>
<dbReference type="GO" id="GO:0006355">
    <property type="term" value="P:regulation of DNA-templated transcription"/>
    <property type="evidence" value="ECO:0007669"/>
    <property type="project" value="TreeGrafter"/>
</dbReference>
<dbReference type="PANTHER" id="PTHR48111:SF50">
    <property type="entry name" value="KDP OPERON TRANSCRIPTIONAL REGULATORY PROTEIN KDPE"/>
    <property type="match status" value="1"/>
</dbReference>
<dbReference type="GO" id="GO:0032993">
    <property type="term" value="C:protein-DNA complex"/>
    <property type="evidence" value="ECO:0007669"/>
    <property type="project" value="TreeGrafter"/>
</dbReference>
<dbReference type="EMBL" id="JABWMJ010000009">
    <property type="protein sequence ID" value="NUZ07810.1"/>
    <property type="molecule type" value="Genomic_DNA"/>
</dbReference>
<feature type="modified residue" description="4-aspartylphosphate" evidence="2">
    <location>
        <position position="57"/>
    </location>
</feature>
<dbReference type="AlphaFoldDB" id="A0A7Y6NR47"/>
<protein>
    <submittedName>
        <fullName evidence="5">Response regulator</fullName>
    </submittedName>
</protein>
<dbReference type="GO" id="GO:0000976">
    <property type="term" value="F:transcription cis-regulatory region binding"/>
    <property type="evidence" value="ECO:0007669"/>
    <property type="project" value="TreeGrafter"/>
</dbReference>
<dbReference type="Proteomes" id="UP000529637">
    <property type="component" value="Unassembled WGS sequence"/>
</dbReference>
<dbReference type="SUPFAM" id="SSF52172">
    <property type="entry name" value="CheY-like"/>
    <property type="match status" value="1"/>
</dbReference>
<evidence type="ECO:0000313" key="6">
    <source>
        <dbReference type="Proteomes" id="UP000529637"/>
    </source>
</evidence>
<accession>A0A7Y6NR47</accession>
<organism evidence="5 6">
    <name type="scientific">Piscinibacter koreensis</name>
    <dbReference type="NCBI Taxonomy" id="2742824"/>
    <lineage>
        <taxon>Bacteria</taxon>
        <taxon>Pseudomonadati</taxon>
        <taxon>Pseudomonadota</taxon>
        <taxon>Betaproteobacteria</taxon>
        <taxon>Burkholderiales</taxon>
        <taxon>Sphaerotilaceae</taxon>
        <taxon>Piscinibacter</taxon>
    </lineage>
</organism>
<dbReference type="Pfam" id="PF00072">
    <property type="entry name" value="Response_reg"/>
    <property type="match status" value="1"/>
</dbReference>
<dbReference type="GO" id="GO:0000156">
    <property type="term" value="F:phosphorelay response regulator activity"/>
    <property type="evidence" value="ECO:0007669"/>
    <property type="project" value="TreeGrafter"/>
</dbReference>
<evidence type="ECO:0000313" key="5">
    <source>
        <dbReference type="EMBL" id="NUZ07810.1"/>
    </source>
</evidence>
<feature type="region of interest" description="Disordered" evidence="3">
    <location>
        <begin position="131"/>
        <end position="160"/>
    </location>
</feature>
<keyword evidence="2" id="KW-0597">Phosphoprotein</keyword>
<dbReference type="GO" id="GO:0005829">
    <property type="term" value="C:cytosol"/>
    <property type="evidence" value="ECO:0007669"/>
    <property type="project" value="TreeGrafter"/>
</dbReference>
<sequence>MSPASPLRVLVVDDNVDAAQSLCFLLEAMGCEAAACHDGPAGLGLASRFEPHLAIIDLDMPRMRGCDVVRHLRLQDGHALAMVVCLTGSNRAEDRQQSLAAGFDAYVLKPIDHATLAGVLERARALTVDLRTAHQPRRRATPARREPASRHRDSAPGALR</sequence>
<feature type="domain" description="Response regulatory" evidence="4">
    <location>
        <begin position="8"/>
        <end position="124"/>
    </location>
</feature>
<gene>
    <name evidence="5" type="ORF">HQN59_18765</name>
</gene>
<dbReference type="InterPro" id="IPR001789">
    <property type="entry name" value="Sig_transdc_resp-reg_receiver"/>
</dbReference>
<dbReference type="PANTHER" id="PTHR48111">
    <property type="entry name" value="REGULATOR OF RPOS"/>
    <property type="match status" value="1"/>
</dbReference>
<keyword evidence="6" id="KW-1185">Reference proteome</keyword>
<feature type="compositionally biased region" description="Basic and acidic residues" evidence="3">
    <location>
        <begin position="143"/>
        <end position="154"/>
    </location>
</feature>
<dbReference type="Gene3D" id="3.40.50.2300">
    <property type="match status" value="1"/>
</dbReference>
<name>A0A7Y6NR47_9BURK</name>
<evidence type="ECO:0000256" key="3">
    <source>
        <dbReference type="SAM" id="MobiDB-lite"/>
    </source>
</evidence>
<evidence type="ECO:0000256" key="1">
    <source>
        <dbReference type="ARBA" id="ARBA00023125"/>
    </source>
</evidence>
<comment type="caution">
    <text evidence="5">The sequence shown here is derived from an EMBL/GenBank/DDBJ whole genome shotgun (WGS) entry which is preliminary data.</text>
</comment>
<dbReference type="SMART" id="SM00448">
    <property type="entry name" value="REC"/>
    <property type="match status" value="1"/>
</dbReference>